<proteinExistence type="inferred from homology"/>
<feature type="binding site" evidence="7">
    <location>
        <position position="280"/>
    </location>
    <ligand>
        <name>glyoxylate</name>
        <dbReference type="ChEBI" id="CHEBI:36655"/>
    </ligand>
</feature>
<dbReference type="Pfam" id="PF01070">
    <property type="entry name" value="FMN_dh"/>
    <property type="match status" value="1"/>
</dbReference>
<feature type="domain" description="FMN hydroxy acid dehydrogenase" evidence="8">
    <location>
        <begin position="1"/>
        <end position="374"/>
    </location>
</feature>
<dbReference type="SUPFAM" id="SSF51395">
    <property type="entry name" value="FMN-linked oxidoreductases"/>
    <property type="match status" value="1"/>
</dbReference>
<dbReference type="RefSeq" id="WP_114096859.1">
    <property type="nucleotide sequence ID" value="NZ_JPWI01000001.1"/>
</dbReference>
<evidence type="ECO:0000256" key="6">
    <source>
        <dbReference type="PIRSR" id="PIRSR000138-1"/>
    </source>
</evidence>
<evidence type="ECO:0000259" key="8">
    <source>
        <dbReference type="PROSITE" id="PS51349"/>
    </source>
</evidence>
<dbReference type="Proteomes" id="UP000252255">
    <property type="component" value="Unassembled WGS sequence"/>
</dbReference>
<sequence length="374" mass="40411">MSRLVSFDDAREKARRRMPRFAFDFIDGGAGTETGLGRNRAAFINRILEPRALINVDGDLSTRTRFLGKSWAAPYGVAPVGLAGLAWPGIDRFLARAAEQAGVPYCASTPSTAKLEDLHDCAPNSGWFQLYVGSSQEIVDDLIERARIAGYDTLIVTADVPRPGKRRRDLRNQFALPLKITPRFIWELASHPKWSLGVLRHGAPRFANLERYAEPGASTTSLASLMAKQSSGRLDWDLLADIRSKWPGKLILKGILSPQDAQRATSEGVDAIVVSNHGGRQLDGAPATLDALGPIRDAVGPDFPLIVDGGIRSGEDVLKALMAGADFVLMGRAFLYSVAALGQDGAAEAFTMLQTELTNAMAQTGVRDIVDISK</sequence>
<dbReference type="OrthoDB" id="9770452at2"/>
<comment type="caution">
    <text evidence="9">The sequence shown here is derived from an EMBL/GenBank/DDBJ whole genome shotgun (WGS) entry which is preliminary data.</text>
</comment>
<evidence type="ECO:0000313" key="9">
    <source>
        <dbReference type="EMBL" id="RCK49116.1"/>
    </source>
</evidence>
<feature type="binding site" evidence="7">
    <location>
        <position position="129"/>
    </location>
    <ligand>
        <name>FMN</name>
        <dbReference type="ChEBI" id="CHEBI:58210"/>
    </ligand>
</feature>
<evidence type="ECO:0000256" key="4">
    <source>
        <dbReference type="ARBA" id="ARBA00023002"/>
    </source>
</evidence>
<dbReference type="GO" id="GO:0010181">
    <property type="term" value="F:FMN binding"/>
    <property type="evidence" value="ECO:0007669"/>
    <property type="project" value="InterPro"/>
</dbReference>
<dbReference type="PROSITE" id="PS00557">
    <property type="entry name" value="FMN_HYDROXY_ACID_DH_1"/>
    <property type="match status" value="1"/>
</dbReference>
<feature type="active site" description="Proton acceptor" evidence="6">
    <location>
        <position position="277"/>
    </location>
</feature>
<dbReference type="InterPro" id="IPR037396">
    <property type="entry name" value="FMN_HAD"/>
</dbReference>
<protein>
    <submittedName>
        <fullName evidence="9">Alpha-hydroxy acid dehydrogenase</fullName>
    </submittedName>
</protein>
<dbReference type="PANTHER" id="PTHR10578">
    <property type="entry name" value="S -2-HYDROXY-ACID OXIDASE-RELATED"/>
    <property type="match status" value="1"/>
</dbReference>
<feature type="binding site" evidence="7">
    <location>
        <begin position="79"/>
        <end position="81"/>
    </location>
    <ligand>
        <name>FMN</name>
        <dbReference type="ChEBI" id="CHEBI:58210"/>
    </ligand>
</feature>
<dbReference type="PIRSF" id="PIRSF000138">
    <property type="entry name" value="Al-hdrx_acd_dh"/>
    <property type="match status" value="1"/>
</dbReference>
<dbReference type="InterPro" id="IPR008259">
    <property type="entry name" value="FMN_hydac_DH_AS"/>
</dbReference>
<feature type="binding site" evidence="7">
    <location>
        <begin position="308"/>
        <end position="312"/>
    </location>
    <ligand>
        <name>FMN</name>
        <dbReference type="ChEBI" id="CHEBI:58210"/>
    </ligand>
</feature>
<feature type="binding site" evidence="7">
    <location>
        <position position="277"/>
    </location>
    <ligand>
        <name>glyoxylate</name>
        <dbReference type="ChEBI" id="CHEBI:36655"/>
    </ligand>
</feature>
<feature type="binding site" evidence="7">
    <location>
        <position position="253"/>
    </location>
    <ligand>
        <name>FMN</name>
        <dbReference type="ChEBI" id="CHEBI:58210"/>
    </ligand>
</feature>
<dbReference type="PROSITE" id="PS51349">
    <property type="entry name" value="FMN_HYDROXY_ACID_DH_2"/>
    <property type="match status" value="1"/>
</dbReference>
<comment type="similarity">
    <text evidence="5">Belongs to the FMN-dependent alpha-hydroxy acid dehydrogenase family.</text>
</comment>
<feature type="binding site" evidence="7">
    <location>
        <position position="108"/>
    </location>
    <ligand>
        <name>FMN</name>
        <dbReference type="ChEBI" id="CHEBI:58210"/>
    </ligand>
</feature>
<feature type="binding site" evidence="7">
    <location>
        <position position="157"/>
    </location>
    <ligand>
        <name>FMN</name>
        <dbReference type="ChEBI" id="CHEBI:58210"/>
    </ligand>
</feature>
<organism evidence="9 10">
    <name type="scientific">Thalassospira profundimaris</name>
    <dbReference type="NCBI Taxonomy" id="502049"/>
    <lineage>
        <taxon>Bacteria</taxon>
        <taxon>Pseudomonadati</taxon>
        <taxon>Pseudomonadota</taxon>
        <taxon>Alphaproteobacteria</taxon>
        <taxon>Rhodospirillales</taxon>
        <taxon>Thalassospiraceae</taxon>
        <taxon>Thalassospira</taxon>
    </lineage>
</organism>
<evidence type="ECO:0000256" key="5">
    <source>
        <dbReference type="ARBA" id="ARBA00024042"/>
    </source>
</evidence>
<dbReference type="FunFam" id="3.20.20.70:FF:000029">
    <property type="entry name" value="L-lactate dehydrogenase"/>
    <property type="match status" value="1"/>
</dbReference>
<feature type="binding site" evidence="7">
    <location>
        <position position="131"/>
    </location>
    <ligand>
        <name>glyoxylate</name>
        <dbReference type="ChEBI" id="CHEBI:36655"/>
    </ligand>
</feature>
<dbReference type="InterPro" id="IPR013785">
    <property type="entry name" value="Aldolase_TIM"/>
</dbReference>
<dbReference type="GO" id="GO:0005886">
    <property type="term" value="C:plasma membrane"/>
    <property type="evidence" value="ECO:0007669"/>
    <property type="project" value="TreeGrafter"/>
</dbReference>
<evidence type="ECO:0000256" key="1">
    <source>
        <dbReference type="ARBA" id="ARBA00001917"/>
    </source>
</evidence>
<dbReference type="CDD" id="cd02809">
    <property type="entry name" value="alpha_hydroxyacid_oxid_FMN"/>
    <property type="match status" value="1"/>
</dbReference>
<keyword evidence="4" id="KW-0560">Oxidoreductase</keyword>
<gene>
    <name evidence="9" type="ORF">TH30_01950</name>
</gene>
<dbReference type="GO" id="GO:0009060">
    <property type="term" value="P:aerobic respiration"/>
    <property type="evidence" value="ECO:0007669"/>
    <property type="project" value="TreeGrafter"/>
</dbReference>
<feature type="binding site" evidence="7">
    <location>
        <position position="166"/>
    </location>
    <ligand>
        <name>glyoxylate</name>
        <dbReference type="ChEBI" id="CHEBI:36655"/>
    </ligand>
</feature>
<feature type="binding site" evidence="7">
    <location>
        <position position="275"/>
    </location>
    <ligand>
        <name>FMN</name>
        <dbReference type="ChEBI" id="CHEBI:58210"/>
    </ligand>
</feature>
<evidence type="ECO:0000256" key="7">
    <source>
        <dbReference type="PIRSR" id="PIRSR000138-2"/>
    </source>
</evidence>
<keyword evidence="3 7" id="KW-0288">FMN</keyword>
<evidence type="ECO:0000256" key="2">
    <source>
        <dbReference type="ARBA" id="ARBA00022630"/>
    </source>
</evidence>
<dbReference type="InterPro" id="IPR000262">
    <property type="entry name" value="FMN-dep_DH"/>
</dbReference>
<reference evidence="9 10" key="1">
    <citation type="submission" date="2014-07" db="EMBL/GenBank/DDBJ databases">
        <title>Draft genome sequence of Thalassospira profundimaris PR54-5.</title>
        <authorList>
            <person name="Lai Q."/>
            <person name="Shao Z."/>
        </authorList>
    </citation>
    <scope>NUCLEOTIDE SEQUENCE [LARGE SCALE GENOMIC DNA]</scope>
    <source>
        <strain evidence="9 10">PR54-5</strain>
    </source>
</reference>
<evidence type="ECO:0000313" key="10">
    <source>
        <dbReference type="Proteomes" id="UP000252255"/>
    </source>
</evidence>
<dbReference type="Gene3D" id="3.20.20.70">
    <property type="entry name" value="Aldolase class I"/>
    <property type="match status" value="1"/>
</dbReference>
<accession>A0A367X605</accession>
<feature type="binding site" evidence="7">
    <location>
        <begin position="331"/>
        <end position="332"/>
    </location>
    <ligand>
        <name>FMN</name>
        <dbReference type="ChEBI" id="CHEBI:58210"/>
    </ligand>
</feature>
<comment type="cofactor">
    <cofactor evidence="1">
        <name>FMN</name>
        <dbReference type="ChEBI" id="CHEBI:58210"/>
    </cofactor>
</comment>
<keyword evidence="2 7" id="KW-0285">Flavoprotein</keyword>
<dbReference type="PANTHER" id="PTHR10578:SF107">
    <property type="entry name" value="2-HYDROXYACID OXIDASE 1"/>
    <property type="match status" value="1"/>
</dbReference>
<dbReference type="EMBL" id="JPWI01000001">
    <property type="protein sequence ID" value="RCK49116.1"/>
    <property type="molecule type" value="Genomic_DNA"/>
</dbReference>
<dbReference type="AlphaFoldDB" id="A0A367X605"/>
<name>A0A367X605_9PROT</name>
<evidence type="ECO:0000256" key="3">
    <source>
        <dbReference type="ARBA" id="ARBA00022643"/>
    </source>
</evidence>
<dbReference type="InterPro" id="IPR012133">
    <property type="entry name" value="Alpha-hydoxy_acid_DH_FMN"/>
</dbReference>
<dbReference type="GO" id="GO:0004459">
    <property type="term" value="F:L-lactate dehydrogenase (NAD+) activity"/>
    <property type="evidence" value="ECO:0007669"/>
    <property type="project" value="TreeGrafter"/>
</dbReference>